<dbReference type="Pfam" id="PF00578">
    <property type="entry name" value="AhpC-TSA"/>
    <property type="match status" value="1"/>
</dbReference>
<dbReference type="Gene3D" id="3.40.30.10">
    <property type="entry name" value="Glutaredoxin"/>
    <property type="match status" value="1"/>
</dbReference>
<keyword evidence="3" id="KW-0413">Isomerase</keyword>
<dbReference type="CDD" id="cd02966">
    <property type="entry name" value="TlpA_like_family"/>
    <property type="match status" value="1"/>
</dbReference>
<dbReference type="PROSITE" id="PS51352">
    <property type="entry name" value="THIOREDOXIN_2"/>
    <property type="match status" value="1"/>
</dbReference>
<sequence length="174" mass="19856">MRKLSLLLGGILIVLILVAGYLHEREDTAIAPTQGNIPNLQDLTFTDLQGRKVSLNDYRGKVVLLNFWATWCPPCREEMPMFEKVYQRYKEDGFVILAVNMDENKENLKDYLSKERISFEVLLGNEEVAKKTGLMGFPTSYLLGKDGKVCKVRFGVYREIEEDIKKIIKDGGSC</sequence>
<dbReference type="InterPro" id="IPR013766">
    <property type="entry name" value="Thioredoxin_domain"/>
</dbReference>
<dbReference type="EMBL" id="LT670846">
    <property type="protein sequence ID" value="SHK56180.1"/>
    <property type="molecule type" value="Genomic_DNA"/>
</dbReference>
<protein>
    <submittedName>
        <fullName evidence="3">Thiol-disulfide isomerase or thioredoxin</fullName>
    </submittedName>
</protein>
<dbReference type="InterPro" id="IPR000866">
    <property type="entry name" value="AhpC/TSA"/>
</dbReference>
<organism evidence="3 4">
    <name type="scientific">Thermocrinis minervae</name>
    <dbReference type="NCBI Taxonomy" id="381751"/>
    <lineage>
        <taxon>Bacteria</taxon>
        <taxon>Pseudomonadati</taxon>
        <taxon>Aquificota</taxon>
        <taxon>Aquificia</taxon>
        <taxon>Aquificales</taxon>
        <taxon>Aquificaceae</taxon>
        <taxon>Thermocrinis</taxon>
    </lineage>
</organism>
<name>A0A1M6TGW3_9AQUI</name>
<dbReference type="PANTHER" id="PTHR42852:SF17">
    <property type="entry name" value="THIOREDOXIN-LIKE PROTEIN HI_1115"/>
    <property type="match status" value="1"/>
</dbReference>
<proteinExistence type="predicted"/>
<dbReference type="InterPro" id="IPR017937">
    <property type="entry name" value="Thioredoxin_CS"/>
</dbReference>
<keyword evidence="4" id="KW-1185">Reference proteome</keyword>
<dbReference type="InterPro" id="IPR050553">
    <property type="entry name" value="Thioredoxin_ResA/DsbE_sf"/>
</dbReference>
<evidence type="ECO:0000259" key="2">
    <source>
        <dbReference type="PROSITE" id="PS51352"/>
    </source>
</evidence>
<gene>
    <name evidence="3" type="ORF">SAMN05444391_1456</name>
</gene>
<dbReference type="SUPFAM" id="SSF52833">
    <property type="entry name" value="Thioredoxin-like"/>
    <property type="match status" value="1"/>
</dbReference>
<dbReference type="RefSeq" id="WP_079654536.1">
    <property type="nucleotide sequence ID" value="NZ_LT670846.1"/>
</dbReference>
<feature type="domain" description="Thioredoxin" evidence="2">
    <location>
        <begin position="34"/>
        <end position="169"/>
    </location>
</feature>
<dbReference type="OrthoDB" id="25753at2"/>
<dbReference type="STRING" id="381751.SAMN05444391_1456"/>
<evidence type="ECO:0000313" key="4">
    <source>
        <dbReference type="Proteomes" id="UP000189810"/>
    </source>
</evidence>
<dbReference type="GO" id="GO:0016209">
    <property type="term" value="F:antioxidant activity"/>
    <property type="evidence" value="ECO:0007669"/>
    <property type="project" value="InterPro"/>
</dbReference>
<evidence type="ECO:0000313" key="3">
    <source>
        <dbReference type="EMBL" id="SHK56180.1"/>
    </source>
</evidence>
<accession>A0A1M6TGW3</accession>
<keyword evidence="1" id="KW-0676">Redox-active center</keyword>
<dbReference type="PROSITE" id="PS00194">
    <property type="entry name" value="THIOREDOXIN_1"/>
    <property type="match status" value="1"/>
</dbReference>
<dbReference type="AlphaFoldDB" id="A0A1M6TGW3"/>
<reference evidence="3 4" key="1">
    <citation type="submission" date="2016-11" db="EMBL/GenBank/DDBJ databases">
        <authorList>
            <person name="Jaros S."/>
            <person name="Januszkiewicz K."/>
            <person name="Wedrychowicz H."/>
        </authorList>
    </citation>
    <scope>NUCLEOTIDE SEQUENCE [LARGE SCALE GENOMIC DNA]</scope>
    <source>
        <strain evidence="3 4">DSM 19557</strain>
    </source>
</reference>
<dbReference type="PANTHER" id="PTHR42852">
    <property type="entry name" value="THIOL:DISULFIDE INTERCHANGE PROTEIN DSBE"/>
    <property type="match status" value="1"/>
</dbReference>
<dbReference type="Proteomes" id="UP000189810">
    <property type="component" value="Chromosome I"/>
</dbReference>
<evidence type="ECO:0000256" key="1">
    <source>
        <dbReference type="ARBA" id="ARBA00023284"/>
    </source>
</evidence>
<dbReference type="GO" id="GO:0016491">
    <property type="term" value="F:oxidoreductase activity"/>
    <property type="evidence" value="ECO:0007669"/>
    <property type="project" value="InterPro"/>
</dbReference>
<dbReference type="InterPro" id="IPR036249">
    <property type="entry name" value="Thioredoxin-like_sf"/>
</dbReference>
<dbReference type="GO" id="GO:0016853">
    <property type="term" value="F:isomerase activity"/>
    <property type="evidence" value="ECO:0007669"/>
    <property type="project" value="UniProtKB-KW"/>
</dbReference>